<dbReference type="InterPro" id="IPR036388">
    <property type="entry name" value="WH-like_DNA-bd_sf"/>
</dbReference>
<accession>A0A2S8RYX4</accession>
<dbReference type="Pfam" id="PF02082">
    <property type="entry name" value="Rrf2"/>
    <property type="match status" value="1"/>
</dbReference>
<gene>
    <name evidence="1" type="ORF">LX70_03767</name>
</gene>
<dbReference type="AlphaFoldDB" id="A0A2S8RYX4"/>
<dbReference type="RefSeq" id="WP_105516315.1">
    <property type="nucleotide sequence ID" value="NZ_PVEP01000012.1"/>
</dbReference>
<dbReference type="PROSITE" id="PS51197">
    <property type="entry name" value="HTH_RRF2_2"/>
    <property type="match status" value="1"/>
</dbReference>
<evidence type="ECO:0000313" key="2">
    <source>
        <dbReference type="Proteomes" id="UP000238338"/>
    </source>
</evidence>
<dbReference type="GO" id="GO:0005829">
    <property type="term" value="C:cytosol"/>
    <property type="evidence" value="ECO:0007669"/>
    <property type="project" value="TreeGrafter"/>
</dbReference>
<organism evidence="1 2">
    <name type="scientific">Albidovulum denitrificans</name>
    <dbReference type="NCBI Taxonomy" id="404881"/>
    <lineage>
        <taxon>Bacteria</taxon>
        <taxon>Pseudomonadati</taxon>
        <taxon>Pseudomonadota</taxon>
        <taxon>Alphaproteobacteria</taxon>
        <taxon>Rhodobacterales</taxon>
        <taxon>Paracoccaceae</taxon>
        <taxon>Albidovulum</taxon>
    </lineage>
</organism>
<dbReference type="SUPFAM" id="SSF46785">
    <property type="entry name" value="Winged helix' DNA-binding domain"/>
    <property type="match status" value="1"/>
</dbReference>
<dbReference type="PANTHER" id="PTHR33221">
    <property type="entry name" value="WINGED HELIX-TURN-HELIX TRANSCRIPTIONAL REGULATOR, RRF2 FAMILY"/>
    <property type="match status" value="1"/>
</dbReference>
<dbReference type="EMBL" id="PVEP01000012">
    <property type="protein sequence ID" value="PQV53760.1"/>
    <property type="molecule type" value="Genomic_DNA"/>
</dbReference>
<dbReference type="PANTHER" id="PTHR33221:SF15">
    <property type="entry name" value="HTH-TYPE TRANSCRIPTIONAL REGULATOR YWGB-RELATED"/>
    <property type="match status" value="1"/>
</dbReference>
<keyword evidence="2" id="KW-1185">Reference proteome</keyword>
<dbReference type="OrthoDB" id="9802344at2"/>
<dbReference type="Gene3D" id="1.10.10.10">
    <property type="entry name" value="Winged helix-like DNA-binding domain superfamily/Winged helix DNA-binding domain"/>
    <property type="match status" value="1"/>
</dbReference>
<dbReference type="InterPro" id="IPR000944">
    <property type="entry name" value="Tscrpt_reg_Rrf2"/>
</dbReference>
<dbReference type="GO" id="GO:0003700">
    <property type="term" value="F:DNA-binding transcription factor activity"/>
    <property type="evidence" value="ECO:0007669"/>
    <property type="project" value="TreeGrafter"/>
</dbReference>
<dbReference type="InterPro" id="IPR036390">
    <property type="entry name" value="WH_DNA-bd_sf"/>
</dbReference>
<sequence>MERDGEKTRKFDGVDQRFAVATHAMCVLAVRGQAVSSAQFISENISVSAIIIKRVMRPIVLAGYVEAVVGAVGGYRLIRDPEEINLWQLLEAIQGSGPFSKRFGMPQSNCDEGRAIDRVVYDLYSSLDAMIEERLRAVSLASILQSAMSLLPPPE</sequence>
<evidence type="ECO:0000313" key="1">
    <source>
        <dbReference type="EMBL" id="PQV53760.1"/>
    </source>
</evidence>
<comment type="caution">
    <text evidence="1">The sequence shown here is derived from an EMBL/GenBank/DDBJ whole genome shotgun (WGS) entry which is preliminary data.</text>
</comment>
<name>A0A2S8RYX4_9RHOB</name>
<reference evidence="1 2" key="1">
    <citation type="submission" date="2018-02" db="EMBL/GenBank/DDBJ databases">
        <title>Genomic Encyclopedia of Archaeal and Bacterial Type Strains, Phase II (KMG-II): from individual species to whole genera.</title>
        <authorList>
            <person name="Goeker M."/>
        </authorList>
    </citation>
    <scope>NUCLEOTIDE SEQUENCE [LARGE SCALE GENOMIC DNA]</scope>
    <source>
        <strain evidence="1 2">DSM 18921</strain>
    </source>
</reference>
<dbReference type="Proteomes" id="UP000238338">
    <property type="component" value="Unassembled WGS sequence"/>
</dbReference>
<protein>
    <submittedName>
        <fullName evidence="1">Rrf2 family protein</fullName>
    </submittedName>
</protein>
<proteinExistence type="predicted"/>